<accession>A0A9D1EXE2</accession>
<dbReference type="EMBL" id="DVIU01000080">
    <property type="protein sequence ID" value="HIS35741.1"/>
    <property type="molecule type" value="Genomic_DNA"/>
</dbReference>
<gene>
    <name evidence="1" type="ORF">IAC10_03820</name>
</gene>
<organism evidence="1 2">
    <name type="scientific">Candidatus Scatousia excrementigallinarum</name>
    <dbReference type="NCBI Taxonomy" id="2840935"/>
    <lineage>
        <taxon>Bacteria</taxon>
        <taxon>Candidatus Scatousia</taxon>
    </lineage>
</organism>
<evidence type="ECO:0000313" key="2">
    <source>
        <dbReference type="Proteomes" id="UP000823928"/>
    </source>
</evidence>
<evidence type="ECO:0000313" key="1">
    <source>
        <dbReference type="EMBL" id="HIS35741.1"/>
    </source>
</evidence>
<sequence length="134" mass="15011">MKKIDIILSLQYYLISADGILISIDTAIKKLKKLQPHGTIIYRYGSHTYYNLTPRNTDLDGLSFFAGIPTAKCVLTTVEWVRSTGTLYANNNHGNHYGILPVKGDLKAWMATKNTANTNPHEYSITLKNITIPI</sequence>
<dbReference type="Proteomes" id="UP000823928">
    <property type="component" value="Unassembled WGS sequence"/>
</dbReference>
<reference evidence="1" key="1">
    <citation type="submission" date="2020-10" db="EMBL/GenBank/DDBJ databases">
        <authorList>
            <person name="Gilroy R."/>
        </authorList>
    </citation>
    <scope>NUCLEOTIDE SEQUENCE</scope>
    <source>
        <strain evidence="1">6276</strain>
    </source>
</reference>
<protein>
    <submittedName>
        <fullName evidence="1">Uncharacterized protein</fullName>
    </submittedName>
</protein>
<dbReference type="AlphaFoldDB" id="A0A9D1EXE2"/>
<comment type="caution">
    <text evidence="1">The sequence shown here is derived from an EMBL/GenBank/DDBJ whole genome shotgun (WGS) entry which is preliminary data.</text>
</comment>
<proteinExistence type="predicted"/>
<name>A0A9D1EXE2_9BACT</name>
<reference evidence="1" key="2">
    <citation type="journal article" date="2021" name="PeerJ">
        <title>Extensive microbial diversity within the chicken gut microbiome revealed by metagenomics and culture.</title>
        <authorList>
            <person name="Gilroy R."/>
            <person name="Ravi A."/>
            <person name="Getino M."/>
            <person name="Pursley I."/>
            <person name="Horton D.L."/>
            <person name="Alikhan N.F."/>
            <person name="Baker D."/>
            <person name="Gharbi K."/>
            <person name="Hall N."/>
            <person name="Watson M."/>
            <person name="Adriaenssens E.M."/>
            <person name="Foster-Nyarko E."/>
            <person name="Jarju S."/>
            <person name="Secka A."/>
            <person name="Antonio M."/>
            <person name="Oren A."/>
            <person name="Chaudhuri R.R."/>
            <person name="La Ragione R."/>
            <person name="Hildebrand F."/>
            <person name="Pallen M.J."/>
        </authorList>
    </citation>
    <scope>NUCLEOTIDE SEQUENCE</scope>
    <source>
        <strain evidence="1">6276</strain>
    </source>
</reference>